<evidence type="ECO:0000256" key="1">
    <source>
        <dbReference type="ARBA" id="ARBA00004202"/>
    </source>
</evidence>
<dbReference type="GO" id="GO:0043190">
    <property type="term" value="C:ATP-binding cassette (ABC) transporter complex"/>
    <property type="evidence" value="ECO:0007669"/>
    <property type="project" value="InterPro"/>
</dbReference>
<keyword evidence="3" id="KW-0500">Molybdenum</keyword>
<dbReference type="InterPro" id="IPR003439">
    <property type="entry name" value="ABC_transporter-like_ATP-bd"/>
</dbReference>
<evidence type="ECO:0000256" key="6">
    <source>
        <dbReference type="ARBA" id="ARBA00038307"/>
    </source>
</evidence>
<accession>A0A6B9FDP7</accession>
<sequence length="349" mass="38367">MLEVENLTKFYGDLLAVNDLSFKIEEGEFGTLLGPSGCGKSTTLRTIAGLVEPTEGGIYLRGDDVTGQPPNERNIGLVFQDSATFPHMTVEENIEYGLKMNGFGPDEREEQITKYLDLVQISEYRDHRPTELSGGQERRVSIARALAYEPDILLLDEPLTGLDRVLRQDLRNEIKQIQREVEVTTLYVTHDQEEALSMSDKILVLDDGEKQQEGSPTEIYDDPSNRFVANFVGKSTRLPGTVTSRDPPRIDTEVGRVPTDAASLDSFDVGEDVEVFLRPEDLSLDPDAGDEALQGAVTNVEYLGTYSEALIDIGEGIQAVLHTSTSANIAIGDEVALTFDPSNVIVLEA</sequence>
<dbReference type="GeneID" id="43368890"/>
<dbReference type="Pfam" id="PF00005">
    <property type="entry name" value="ABC_tran"/>
    <property type="match status" value="1"/>
</dbReference>
<comment type="subunit">
    <text evidence="7">The complex is composed of two ATP-binding proteins (WtpC), two transmembrane proteins (WtpB) and a solute-binding protein (WtpA).</text>
</comment>
<dbReference type="EMBL" id="CP034345">
    <property type="protein sequence ID" value="QGX94209.1"/>
    <property type="molecule type" value="Genomic_DNA"/>
</dbReference>
<organism evidence="13 14">
    <name type="scientific">Haloplanus rallus</name>
    <dbReference type="NCBI Taxonomy" id="1816183"/>
    <lineage>
        <taxon>Archaea</taxon>
        <taxon>Methanobacteriati</taxon>
        <taxon>Methanobacteriota</taxon>
        <taxon>Stenosarchaea group</taxon>
        <taxon>Halobacteria</taxon>
        <taxon>Halobacteriales</taxon>
        <taxon>Haloferacaceae</taxon>
        <taxon>Haloplanus</taxon>
    </lineage>
</organism>
<dbReference type="Gene3D" id="3.40.50.300">
    <property type="entry name" value="P-loop containing nucleotide triphosphate hydrolases"/>
    <property type="match status" value="1"/>
</dbReference>
<gene>
    <name evidence="13" type="ORF">EI982_05120</name>
</gene>
<dbReference type="PROSITE" id="PS50893">
    <property type="entry name" value="ABC_TRANSPORTER_2"/>
    <property type="match status" value="1"/>
</dbReference>
<feature type="domain" description="ABC transporter" evidence="12">
    <location>
        <begin position="2"/>
        <end position="232"/>
    </location>
</feature>
<dbReference type="EC" id="7.3.2.6" evidence="8"/>
<dbReference type="Proteomes" id="UP000428325">
    <property type="component" value="Chromosome"/>
</dbReference>
<dbReference type="InterPro" id="IPR012340">
    <property type="entry name" value="NA-bd_OB-fold"/>
</dbReference>
<comment type="similarity">
    <text evidence="6">Belongs to the ABC transporter superfamily. Sulfate/tungstate importer (TC 3.A.1.6) family.</text>
</comment>
<dbReference type="PANTHER" id="PTHR42781">
    <property type="entry name" value="SPERMIDINE/PUTRESCINE IMPORT ATP-BINDING PROTEIN POTA"/>
    <property type="match status" value="1"/>
</dbReference>
<evidence type="ECO:0000256" key="4">
    <source>
        <dbReference type="ARBA" id="ARBA00022741"/>
    </source>
</evidence>
<dbReference type="SUPFAM" id="SSF52540">
    <property type="entry name" value="P-loop containing nucleoside triphosphate hydrolases"/>
    <property type="match status" value="1"/>
</dbReference>
<dbReference type="OrthoDB" id="18368at2157"/>
<evidence type="ECO:0000256" key="8">
    <source>
        <dbReference type="ARBA" id="ARBA00039025"/>
    </source>
</evidence>
<comment type="function">
    <text evidence="11">Part of the ABC transporter complex WtpABC involved in molybdate/tungstate import. Responsible for energy coupling to the transport system.</text>
</comment>
<dbReference type="GO" id="GO:1901238">
    <property type="term" value="F:ABC-type tungstate transporter activity"/>
    <property type="evidence" value="ECO:0007669"/>
    <property type="project" value="UniProtKB-EC"/>
</dbReference>
<dbReference type="InterPro" id="IPR013611">
    <property type="entry name" value="Transp-assoc_OB_typ2"/>
</dbReference>
<evidence type="ECO:0000256" key="5">
    <source>
        <dbReference type="ARBA" id="ARBA00022840"/>
    </source>
</evidence>
<dbReference type="Pfam" id="PF08402">
    <property type="entry name" value="TOBE_2"/>
    <property type="match status" value="1"/>
</dbReference>
<protein>
    <recommendedName>
        <fullName evidence="9">Molybdate/tungstate import ATP-binding protein WtpC</fullName>
        <ecNumber evidence="8">7.3.2.6</ecNumber>
    </recommendedName>
</protein>
<dbReference type="GO" id="GO:0005524">
    <property type="term" value="F:ATP binding"/>
    <property type="evidence" value="ECO:0007669"/>
    <property type="project" value="UniProtKB-KW"/>
</dbReference>
<dbReference type="FunFam" id="3.40.50.300:FF:000425">
    <property type="entry name" value="Probable ABC transporter, ATP-binding subunit"/>
    <property type="match status" value="1"/>
</dbReference>
<dbReference type="InterPro" id="IPR050093">
    <property type="entry name" value="ABC_SmlMolc_Importer"/>
</dbReference>
<reference evidence="13 14" key="1">
    <citation type="submission" date="2018-12" db="EMBL/GenBank/DDBJ databases">
        <title>Complete genome sequence of Haloplanus rallus MBLA0036.</title>
        <authorList>
            <person name="Nam Y.-d."/>
            <person name="Kang J."/>
            <person name="Chung W.-H."/>
            <person name="Park Y.S."/>
        </authorList>
    </citation>
    <scope>NUCLEOTIDE SEQUENCE [LARGE SCALE GENOMIC DNA]</scope>
    <source>
        <strain evidence="13 14">MBLA0036</strain>
    </source>
</reference>
<evidence type="ECO:0000256" key="3">
    <source>
        <dbReference type="ARBA" id="ARBA00022505"/>
    </source>
</evidence>
<comment type="subcellular location">
    <subcellularLocation>
        <location evidence="1">Cell membrane</location>
        <topology evidence="1">Peripheral membrane protein</topology>
    </subcellularLocation>
</comment>
<evidence type="ECO:0000313" key="13">
    <source>
        <dbReference type="EMBL" id="QGX94209.1"/>
    </source>
</evidence>
<dbReference type="KEGG" id="hra:EI982_05120"/>
<dbReference type="InterPro" id="IPR027417">
    <property type="entry name" value="P-loop_NTPase"/>
</dbReference>
<dbReference type="SMART" id="SM00382">
    <property type="entry name" value="AAA"/>
    <property type="match status" value="1"/>
</dbReference>
<evidence type="ECO:0000259" key="12">
    <source>
        <dbReference type="PROSITE" id="PS50893"/>
    </source>
</evidence>
<evidence type="ECO:0000256" key="11">
    <source>
        <dbReference type="ARBA" id="ARBA00057369"/>
    </source>
</evidence>
<dbReference type="PANTHER" id="PTHR42781:SF4">
    <property type="entry name" value="SPERMIDINE_PUTRESCINE IMPORT ATP-BINDING PROTEIN POTA"/>
    <property type="match status" value="1"/>
</dbReference>
<evidence type="ECO:0000256" key="10">
    <source>
        <dbReference type="ARBA" id="ARBA00047936"/>
    </source>
</evidence>
<keyword evidence="4" id="KW-0547">Nucleotide-binding</keyword>
<proteinExistence type="inferred from homology"/>
<name>A0A6B9FDP7_9EURY</name>
<dbReference type="SUPFAM" id="SSF50331">
    <property type="entry name" value="MOP-like"/>
    <property type="match status" value="1"/>
</dbReference>
<evidence type="ECO:0000256" key="2">
    <source>
        <dbReference type="ARBA" id="ARBA00022448"/>
    </source>
</evidence>
<dbReference type="RefSeq" id="WP_157688446.1">
    <property type="nucleotide sequence ID" value="NZ_CP034345.1"/>
</dbReference>
<keyword evidence="5 13" id="KW-0067">ATP-binding</keyword>
<evidence type="ECO:0000256" key="9">
    <source>
        <dbReference type="ARBA" id="ARBA00041133"/>
    </source>
</evidence>
<keyword evidence="2" id="KW-0813">Transport</keyword>
<evidence type="ECO:0000256" key="7">
    <source>
        <dbReference type="ARBA" id="ARBA00038781"/>
    </source>
</evidence>
<keyword evidence="14" id="KW-1185">Reference proteome</keyword>
<dbReference type="InterPro" id="IPR008995">
    <property type="entry name" value="Mo/tungstate-bd_C_term_dom"/>
</dbReference>
<dbReference type="GO" id="GO:0016887">
    <property type="term" value="F:ATP hydrolysis activity"/>
    <property type="evidence" value="ECO:0007669"/>
    <property type="project" value="InterPro"/>
</dbReference>
<evidence type="ECO:0000313" key="14">
    <source>
        <dbReference type="Proteomes" id="UP000428325"/>
    </source>
</evidence>
<dbReference type="Gene3D" id="2.40.50.140">
    <property type="entry name" value="Nucleic acid-binding proteins"/>
    <property type="match status" value="1"/>
</dbReference>
<dbReference type="InterPro" id="IPR003593">
    <property type="entry name" value="AAA+_ATPase"/>
</dbReference>
<dbReference type="AlphaFoldDB" id="A0A6B9FDP7"/>
<comment type="catalytic activity">
    <reaction evidence="10">
        <text>tungstate(in) + ATP + H2O = tungstate(out) + ADP + phosphate + H(+)</text>
        <dbReference type="Rhea" id="RHEA:35027"/>
        <dbReference type="ChEBI" id="CHEBI:15377"/>
        <dbReference type="ChEBI" id="CHEBI:15378"/>
        <dbReference type="ChEBI" id="CHEBI:30616"/>
        <dbReference type="ChEBI" id="CHEBI:43474"/>
        <dbReference type="ChEBI" id="CHEBI:46502"/>
        <dbReference type="ChEBI" id="CHEBI:456216"/>
        <dbReference type="EC" id="7.3.2.6"/>
    </reaction>
</comment>